<dbReference type="EMBL" id="MT141810">
    <property type="protein sequence ID" value="QJA70660.1"/>
    <property type="molecule type" value="Genomic_DNA"/>
</dbReference>
<proteinExistence type="predicted"/>
<gene>
    <name evidence="1" type="ORF">MM415A03616_0011</name>
    <name evidence="2" type="ORF">MM415B03123_0012</name>
</gene>
<name>A0A6M3KZA1_9ZZZZ</name>
<sequence>MVEIKAKVPELDREMVLEYDFGKDLDEAVVKFGKDPIYQDFVASAKITIQSAMRSMARGGKTDEEINTALSEWKPGVARARTVDPVAASINRFASMSNEDQEGFIAQLLAMKKKGGKQA</sequence>
<organism evidence="2">
    <name type="scientific">viral metagenome</name>
    <dbReference type="NCBI Taxonomy" id="1070528"/>
    <lineage>
        <taxon>unclassified sequences</taxon>
        <taxon>metagenomes</taxon>
        <taxon>organismal metagenomes</taxon>
    </lineage>
</organism>
<dbReference type="EMBL" id="MT142657">
    <property type="protein sequence ID" value="QJA86754.1"/>
    <property type="molecule type" value="Genomic_DNA"/>
</dbReference>
<dbReference type="AlphaFoldDB" id="A0A6M3KZA1"/>
<evidence type="ECO:0000313" key="2">
    <source>
        <dbReference type="EMBL" id="QJA86754.1"/>
    </source>
</evidence>
<accession>A0A6M3KZA1</accession>
<evidence type="ECO:0000313" key="1">
    <source>
        <dbReference type="EMBL" id="QJA70660.1"/>
    </source>
</evidence>
<protein>
    <submittedName>
        <fullName evidence="2">Uncharacterized protein</fullName>
    </submittedName>
</protein>
<reference evidence="2" key="1">
    <citation type="submission" date="2020-03" db="EMBL/GenBank/DDBJ databases">
        <title>The deep terrestrial virosphere.</title>
        <authorList>
            <person name="Holmfeldt K."/>
            <person name="Nilsson E."/>
            <person name="Simone D."/>
            <person name="Lopez-Fernandez M."/>
            <person name="Wu X."/>
            <person name="de Brujin I."/>
            <person name="Lundin D."/>
            <person name="Andersson A."/>
            <person name="Bertilsson S."/>
            <person name="Dopson M."/>
        </authorList>
    </citation>
    <scope>NUCLEOTIDE SEQUENCE</scope>
    <source>
        <strain evidence="1">MM415A03616</strain>
        <strain evidence="2">MM415B03123</strain>
    </source>
</reference>